<dbReference type="Proteomes" id="UP000005104">
    <property type="component" value="Chromosome"/>
</dbReference>
<dbReference type="GO" id="GO:0003677">
    <property type="term" value="F:DNA binding"/>
    <property type="evidence" value="ECO:0007669"/>
    <property type="project" value="UniProtKB-KW"/>
</dbReference>
<dbReference type="AlphaFoldDB" id="H5XW43"/>
<evidence type="ECO:0000256" key="1">
    <source>
        <dbReference type="ARBA" id="ARBA00023125"/>
    </source>
</evidence>
<keyword evidence="1" id="KW-0238">DNA-binding</keyword>
<sequence length="152" mass="17364">MLYTVGEMAKKLGVAPSTLRYYDKEGLLPFLERSGGGIRVFRDEDFEYLSTIECLKKTGMTIRDIRVFIGWCLEGDDTIGQRLALVDRQREAVLAQMEQMKETLAMLDYKHWYYETAEKAGTCAVHAAMKEDEVPKEFRNAREKAKGVPGVE</sequence>
<dbReference type="SMART" id="SM00422">
    <property type="entry name" value="HTH_MERR"/>
    <property type="match status" value="1"/>
</dbReference>
<keyword evidence="4" id="KW-1185">Reference proteome</keyword>
<dbReference type="PANTHER" id="PTHR30204">
    <property type="entry name" value="REDOX-CYCLING DRUG-SENSING TRANSCRIPTIONAL ACTIVATOR SOXR"/>
    <property type="match status" value="1"/>
</dbReference>
<dbReference type="HOGENOM" id="CLU_060077_8_0_9"/>
<accession>H5XW43</accession>
<dbReference type="InterPro" id="IPR009061">
    <property type="entry name" value="DNA-bd_dom_put_sf"/>
</dbReference>
<dbReference type="STRING" id="768710.DesyoDRAFT_3635"/>
<proteinExistence type="predicted"/>
<dbReference type="PRINTS" id="PR00040">
    <property type="entry name" value="HTHMERR"/>
</dbReference>
<gene>
    <name evidence="3" type="ORF">DesyoDRAFT_3635</name>
</gene>
<evidence type="ECO:0000313" key="3">
    <source>
        <dbReference type="EMBL" id="EHQ90636.1"/>
    </source>
</evidence>
<dbReference type="InterPro" id="IPR047057">
    <property type="entry name" value="MerR_fam"/>
</dbReference>
<protein>
    <submittedName>
        <fullName evidence="3">Putative transcriptional regulator</fullName>
    </submittedName>
</protein>
<evidence type="ECO:0000259" key="2">
    <source>
        <dbReference type="PROSITE" id="PS50937"/>
    </source>
</evidence>
<evidence type="ECO:0000313" key="4">
    <source>
        <dbReference type="Proteomes" id="UP000005104"/>
    </source>
</evidence>
<dbReference type="PROSITE" id="PS50937">
    <property type="entry name" value="HTH_MERR_2"/>
    <property type="match status" value="1"/>
</dbReference>
<dbReference type="Pfam" id="PF13411">
    <property type="entry name" value="MerR_1"/>
    <property type="match status" value="1"/>
</dbReference>
<dbReference type="PROSITE" id="PS00552">
    <property type="entry name" value="HTH_MERR_1"/>
    <property type="match status" value="1"/>
</dbReference>
<feature type="domain" description="HTH merR-type" evidence="2">
    <location>
        <begin position="2"/>
        <end position="71"/>
    </location>
</feature>
<dbReference type="SUPFAM" id="SSF46955">
    <property type="entry name" value="Putative DNA-binding domain"/>
    <property type="match status" value="1"/>
</dbReference>
<name>H5XW43_9FIRM</name>
<dbReference type="EMBL" id="CM001441">
    <property type="protein sequence ID" value="EHQ90636.1"/>
    <property type="molecule type" value="Genomic_DNA"/>
</dbReference>
<dbReference type="Gene3D" id="1.10.1660.10">
    <property type="match status" value="1"/>
</dbReference>
<dbReference type="InterPro" id="IPR000551">
    <property type="entry name" value="MerR-type_HTH_dom"/>
</dbReference>
<dbReference type="PANTHER" id="PTHR30204:SF82">
    <property type="entry name" value="TRANSCRIPTIONAL REGULATOR, MERR FAMILY"/>
    <property type="match status" value="1"/>
</dbReference>
<reference evidence="3 4" key="1">
    <citation type="submission" date="2011-11" db="EMBL/GenBank/DDBJ databases">
        <title>The Noncontiguous Finished genome of Desulfosporosinus youngiae DSM 17734.</title>
        <authorList>
            <consortium name="US DOE Joint Genome Institute (JGI-PGF)"/>
            <person name="Lucas S."/>
            <person name="Han J."/>
            <person name="Lapidus A."/>
            <person name="Cheng J.-F."/>
            <person name="Goodwin L."/>
            <person name="Pitluck S."/>
            <person name="Peters L."/>
            <person name="Ovchinnikova G."/>
            <person name="Lu M."/>
            <person name="Land M.L."/>
            <person name="Hauser L."/>
            <person name="Pester M."/>
            <person name="Spring S."/>
            <person name="Ollivier B."/>
            <person name="Rattei T."/>
            <person name="Klenk H.-P."/>
            <person name="Wagner M."/>
            <person name="Loy A."/>
            <person name="Woyke T.J."/>
        </authorList>
    </citation>
    <scope>NUCLEOTIDE SEQUENCE [LARGE SCALE GENOMIC DNA]</scope>
    <source>
        <strain evidence="3 4">DSM 17734</strain>
    </source>
</reference>
<dbReference type="RefSeq" id="WP_007785131.1">
    <property type="nucleotide sequence ID" value="NZ_CM001441.1"/>
</dbReference>
<dbReference type="eggNOG" id="COG0789">
    <property type="taxonomic scope" value="Bacteria"/>
</dbReference>
<organism evidence="3 4">
    <name type="scientific">Desulfosporosinus youngiae DSM 17734</name>
    <dbReference type="NCBI Taxonomy" id="768710"/>
    <lineage>
        <taxon>Bacteria</taxon>
        <taxon>Bacillati</taxon>
        <taxon>Bacillota</taxon>
        <taxon>Clostridia</taxon>
        <taxon>Eubacteriales</taxon>
        <taxon>Desulfitobacteriaceae</taxon>
        <taxon>Desulfosporosinus</taxon>
    </lineage>
</organism>
<dbReference type="GO" id="GO:0003700">
    <property type="term" value="F:DNA-binding transcription factor activity"/>
    <property type="evidence" value="ECO:0007669"/>
    <property type="project" value="InterPro"/>
</dbReference>
<dbReference type="CDD" id="cd01109">
    <property type="entry name" value="HTH_YyaN"/>
    <property type="match status" value="1"/>
</dbReference>
<dbReference type="OrthoDB" id="9811174at2"/>